<dbReference type="GO" id="GO:0008173">
    <property type="term" value="F:RNA methyltransferase activity"/>
    <property type="evidence" value="ECO:0007669"/>
    <property type="project" value="InterPro"/>
</dbReference>
<keyword evidence="2 4" id="KW-0808">Transferase</keyword>
<dbReference type="Proteomes" id="UP000321567">
    <property type="component" value="Unassembled WGS sequence"/>
</dbReference>
<sequence>MESRLRGYFGIGIEGVSKPYNLGNVFRTAHAFDAAFVFTIRASYAQEEVGKVDTSDALAALPFYRFPDVADLVVPSGCQVVGIELTDDAIDLPSFRHPVRAVYVLGAERVGLSDAMLARCDHVVKIPMRFSINLGMAGALVMYDRLTTLGRFAPRPVRSGGPTEPLAGHRHGTAFFRSSEAQRLARWQGAPPMAEVADARGKD</sequence>
<dbReference type="InterPro" id="IPR029026">
    <property type="entry name" value="tRNA_m1G_MTases_N"/>
</dbReference>
<dbReference type="GO" id="GO:0006396">
    <property type="term" value="P:RNA processing"/>
    <property type="evidence" value="ECO:0007669"/>
    <property type="project" value="InterPro"/>
</dbReference>
<dbReference type="InterPro" id="IPR001537">
    <property type="entry name" value="SpoU_MeTrfase"/>
</dbReference>
<dbReference type="SUPFAM" id="SSF75217">
    <property type="entry name" value="alpha/beta knot"/>
    <property type="match status" value="1"/>
</dbReference>
<dbReference type="GO" id="GO:0005829">
    <property type="term" value="C:cytosol"/>
    <property type="evidence" value="ECO:0007669"/>
    <property type="project" value="TreeGrafter"/>
</dbReference>
<gene>
    <name evidence="4" type="ORF">ROR02_04360</name>
</gene>
<accession>A0A512H4B4</accession>
<name>A0A512H4B4_9PROT</name>
<evidence type="ECO:0000313" key="5">
    <source>
        <dbReference type="Proteomes" id="UP000321567"/>
    </source>
</evidence>
<feature type="domain" description="tRNA/rRNA methyltransferase SpoU type" evidence="3">
    <location>
        <begin position="12"/>
        <end position="143"/>
    </location>
</feature>
<dbReference type="GO" id="GO:0032259">
    <property type="term" value="P:methylation"/>
    <property type="evidence" value="ECO:0007669"/>
    <property type="project" value="UniProtKB-KW"/>
</dbReference>
<dbReference type="RefSeq" id="WP_147162369.1">
    <property type="nucleotide sequence ID" value="NZ_BJZO01000007.1"/>
</dbReference>
<dbReference type="Pfam" id="PF00588">
    <property type="entry name" value="SpoU_methylase"/>
    <property type="match status" value="1"/>
</dbReference>
<dbReference type="EMBL" id="BJZO01000007">
    <property type="protein sequence ID" value="GEO80305.1"/>
    <property type="molecule type" value="Genomic_DNA"/>
</dbReference>
<dbReference type="Gene3D" id="3.40.1280.10">
    <property type="match status" value="1"/>
</dbReference>
<dbReference type="PANTHER" id="PTHR46429:SF1">
    <property type="entry name" value="23S RRNA (GUANOSINE-2'-O-)-METHYLTRANSFERASE RLMB"/>
    <property type="match status" value="1"/>
</dbReference>
<evidence type="ECO:0000313" key="4">
    <source>
        <dbReference type="EMBL" id="GEO80305.1"/>
    </source>
</evidence>
<dbReference type="InterPro" id="IPR029028">
    <property type="entry name" value="Alpha/beta_knot_MTases"/>
</dbReference>
<dbReference type="InterPro" id="IPR004441">
    <property type="entry name" value="rRNA_MeTrfase_TrmH"/>
</dbReference>
<evidence type="ECO:0000256" key="2">
    <source>
        <dbReference type="ARBA" id="ARBA00022679"/>
    </source>
</evidence>
<keyword evidence="5" id="KW-1185">Reference proteome</keyword>
<dbReference type="CDD" id="cd18098">
    <property type="entry name" value="SpoU-like"/>
    <property type="match status" value="1"/>
</dbReference>
<protein>
    <submittedName>
        <fullName evidence="4">rRNA methyltransferase</fullName>
    </submittedName>
</protein>
<dbReference type="PANTHER" id="PTHR46429">
    <property type="entry name" value="23S RRNA (GUANOSINE-2'-O-)-METHYLTRANSFERASE RLMB"/>
    <property type="match status" value="1"/>
</dbReference>
<keyword evidence="1 4" id="KW-0489">Methyltransferase</keyword>
<evidence type="ECO:0000256" key="1">
    <source>
        <dbReference type="ARBA" id="ARBA00022603"/>
    </source>
</evidence>
<dbReference type="AlphaFoldDB" id="A0A512H4B4"/>
<evidence type="ECO:0000259" key="3">
    <source>
        <dbReference type="Pfam" id="PF00588"/>
    </source>
</evidence>
<dbReference type="GO" id="GO:0003723">
    <property type="term" value="F:RNA binding"/>
    <property type="evidence" value="ECO:0007669"/>
    <property type="project" value="InterPro"/>
</dbReference>
<comment type="caution">
    <text evidence="4">The sequence shown here is derived from an EMBL/GenBank/DDBJ whole genome shotgun (WGS) entry which is preliminary data.</text>
</comment>
<reference evidence="4 5" key="1">
    <citation type="submission" date="2019-07" db="EMBL/GenBank/DDBJ databases">
        <title>Whole genome shotgun sequence of Rhodospirillum oryzae NBRC 107573.</title>
        <authorList>
            <person name="Hosoyama A."/>
            <person name="Uohara A."/>
            <person name="Ohji S."/>
            <person name="Ichikawa N."/>
        </authorList>
    </citation>
    <scope>NUCLEOTIDE SEQUENCE [LARGE SCALE GENOMIC DNA]</scope>
    <source>
        <strain evidence="4 5">NBRC 107573</strain>
    </source>
</reference>
<proteinExistence type="predicted"/>
<organism evidence="4 5">
    <name type="scientific">Pararhodospirillum oryzae</name>
    <dbReference type="NCBI Taxonomy" id="478448"/>
    <lineage>
        <taxon>Bacteria</taxon>
        <taxon>Pseudomonadati</taxon>
        <taxon>Pseudomonadota</taxon>
        <taxon>Alphaproteobacteria</taxon>
        <taxon>Rhodospirillales</taxon>
        <taxon>Rhodospirillaceae</taxon>
        <taxon>Pararhodospirillum</taxon>
    </lineage>
</organism>
<dbReference type="OrthoDB" id="4578643at2"/>